<dbReference type="RefSeq" id="WP_388016707.1">
    <property type="nucleotide sequence ID" value="NZ_JBHUDT010000002.1"/>
</dbReference>
<dbReference type="InterPro" id="IPR046357">
    <property type="entry name" value="PPIase_dom_sf"/>
</dbReference>
<organism evidence="6 7">
    <name type="scientific">Gelatiniphilus marinus</name>
    <dbReference type="NCBI Taxonomy" id="1759464"/>
    <lineage>
        <taxon>Bacteria</taxon>
        <taxon>Pseudomonadati</taxon>
        <taxon>Bacteroidota</taxon>
        <taxon>Flavobacteriia</taxon>
        <taxon>Flavobacteriales</taxon>
        <taxon>Flavobacteriaceae</taxon>
        <taxon>Gelatiniphilus</taxon>
    </lineage>
</organism>
<gene>
    <name evidence="6" type="ORF">ACFSQS_07920</name>
</gene>
<accession>A0ABW5JSC2</accession>
<evidence type="ECO:0000256" key="2">
    <source>
        <dbReference type="ARBA" id="ARBA00013194"/>
    </source>
</evidence>
<name>A0ABW5JSC2_9FLAO</name>
<evidence type="ECO:0000256" key="4">
    <source>
        <dbReference type="PROSITE-ProRule" id="PRU00277"/>
    </source>
</evidence>
<dbReference type="Gene3D" id="3.10.50.40">
    <property type="match status" value="1"/>
</dbReference>
<dbReference type="GO" id="GO:0003755">
    <property type="term" value="F:peptidyl-prolyl cis-trans isomerase activity"/>
    <property type="evidence" value="ECO:0007669"/>
    <property type="project" value="UniProtKB-EC"/>
</dbReference>
<keyword evidence="3 4" id="KW-0697">Rotamase</keyword>
<keyword evidence="4 6" id="KW-0413">Isomerase</keyword>
<sequence>MKKGKIALSILCLAIGFISCNKDDEGSNITEVPLRDRTEQQAMDKDSLVKYLNGHYYNASAFVSNPNASTSDLIISKLPSDGVVPDPANNTLLMDDVELKTVTFADTNYEFYILDLNPTAGGESPKFSDQIRVNYEGFTLNNEVFDSAVTPVDFDLISLVPGWRKVMPFFKAAESFAAQNDGTVSYTNHGVGVMFLPSGLGYFNNATGSIPSYASIAFKFDLLQISQNDHDNDGVPSYLEDLNDDGEFTLNTYADTKDGDDTDGDNIPNYFDTDDDGDGVATLNELEHKTYEVDTNQGGQEPVLGVKEFEFSRSDKGGIITIKTVTIKDSNNDGLDDYLDENISINYNE</sequence>
<dbReference type="PROSITE" id="PS50059">
    <property type="entry name" value="FKBP_PPIASE"/>
    <property type="match status" value="1"/>
</dbReference>
<keyword evidence="7" id="KW-1185">Reference proteome</keyword>
<proteinExistence type="predicted"/>
<dbReference type="Proteomes" id="UP001597441">
    <property type="component" value="Unassembled WGS sequence"/>
</dbReference>
<evidence type="ECO:0000259" key="5">
    <source>
        <dbReference type="PROSITE" id="PS50059"/>
    </source>
</evidence>
<dbReference type="EC" id="5.2.1.8" evidence="2 4"/>
<reference evidence="7" key="1">
    <citation type="journal article" date="2019" name="Int. J. Syst. Evol. Microbiol.">
        <title>The Global Catalogue of Microorganisms (GCM) 10K type strain sequencing project: providing services to taxonomists for standard genome sequencing and annotation.</title>
        <authorList>
            <consortium name="The Broad Institute Genomics Platform"/>
            <consortium name="The Broad Institute Genome Sequencing Center for Infectious Disease"/>
            <person name="Wu L."/>
            <person name="Ma J."/>
        </authorList>
    </citation>
    <scope>NUCLEOTIDE SEQUENCE [LARGE SCALE GENOMIC DNA]</scope>
    <source>
        <strain evidence="7">KCTC 42903</strain>
    </source>
</reference>
<protein>
    <recommendedName>
        <fullName evidence="2 4">peptidylprolyl isomerase</fullName>
        <ecNumber evidence="2 4">5.2.1.8</ecNumber>
    </recommendedName>
</protein>
<comment type="catalytic activity">
    <reaction evidence="1 4">
        <text>[protein]-peptidylproline (omega=180) = [protein]-peptidylproline (omega=0)</text>
        <dbReference type="Rhea" id="RHEA:16237"/>
        <dbReference type="Rhea" id="RHEA-COMP:10747"/>
        <dbReference type="Rhea" id="RHEA-COMP:10748"/>
        <dbReference type="ChEBI" id="CHEBI:83833"/>
        <dbReference type="ChEBI" id="CHEBI:83834"/>
        <dbReference type="EC" id="5.2.1.8"/>
    </reaction>
</comment>
<evidence type="ECO:0000313" key="7">
    <source>
        <dbReference type="Proteomes" id="UP001597441"/>
    </source>
</evidence>
<comment type="caution">
    <text evidence="6">The sequence shown here is derived from an EMBL/GenBank/DDBJ whole genome shotgun (WGS) entry which is preliminary data.</text>
</comment>
<evidence type="ECO:0000313" key="6">
    <source>
        <dbReference type="EMBL" id="MFD2535025.1"/>
    </source>
</evidence>
<dbReference type="InterPro" id="IPR001179">
    <property type="entry name" value="PPIase_FKBP_dom"/>
</dbReference>
<dbReference type="PROSITE" id="PS51257">
    <property type="entry name" value="PROKAR_LIPOPROTEIN"/>
    <property type="match status" value="1"/>
</dbReference>
<feature type="domain" description="PPIase FKBP-type" evidence="5">
    <location>
        <begin position="128"/>
        <end position="226"/>
    </location>
</feature>
<dbReference type="EMBL" id="JBHULK010000002">
    <property type="protein sequence ID" value="MFD2535025.1"/>
    <property type="molecule type" value="Genomic_DNA"/>
</dbReference>
<evidence type="ECO:0000256" key="1">
    <source>
        <dbReference type="ARBA" id="ARBA00000971"/>
    </source>
</evidence>
<dbReference type="SUPFAM" id="SSF54534">
    <property type="entry name" value="FKBP-like"/>
    <property type="match status" value="1"/>
</dbReference>
<evidence type="ECO:0000256" key="3">
    <source>
        <dbReference type="ARBA" id="ARBA00023110"/>
    </source>
</evidence>